<feature type="transmembrane region" description="Helical" evidence="7">
    <location>
        <begin position="112"/>
        <end position="130"/>
    </location>
</feature>
<dbReference type="SUPFAM" id="SSF55874">
    <property type="entry name" value="ATPase domain of HSP90 chaperone/DNA topoisomerase II/histidine kinase"/>
    <property type="match status" value="1"/>
</dbReference>
<feature type="domain" description="Histidine kinase" evidence="8">
    <location>
        <begin position="197"/>
        <end position="405"/>
    </location>
</feature>
<reference evidence="9 10" key="1">
    <citation type="submission" date="2016-03" db="EMBL/GenBank/DDBJ databases">
        <authorList>
            <person name="Ploux O."/>
        </authorList>
    </citation>
    <scope>NUCLEOTIDE SEQUENCE [LARGE SCALE GENOMIC DNA]</scope>
    <source>
        <strain evidence="9 10">BER2</strain>
    </source>
</reference>
<dbReference type="InterPro" id="IPR050980">
    <property type="entry name" value="2C_sensor_his_kinase"/>
</dbReference>
<keyword evidence="5 9" id="KW-0418">Kinase</keyword>
<evidence type="ECO:0000313" key="10">
    <source>
        <dbReference type="Proteomes" id="UP000075391"/>
    </source>
</evidence>
<dbReference type="OrthoDB" id="5288483at2"/>
<keyword evidence="6" id="KW-0067">ATP-binding</keyword>
<dbReference type="EMBL" id="LUKF01000001">
    <property type="protein sequence ID" value="KYG70399.1"/>
    <property type="molecule type" value="Genomic_DNA"/>
</dbReference>
<proteinExistence type="predicted"/>
<dbReference type="Gene3D" id="1.10.287.130">
    <property type="match status" value="1"/>
</dbReference>
<dbReference type="EC" id="2.7.13.3" evidence="2"/>
<dbReference type="Pfam" id="PF02518">
    <property type="entry name" value="HATPase_c"/>
    <property type="match status" value="1"/>
</dbReference>
<dbReference type="AlphaFoldDB" id="A0A150WVC3"/>
<dbReference type="Proteomes" id="UP000075391">
    <property type="component" value="Unassembled WGS sequence"/>
</dbReference>
<dbReference type="RefSeq" id="WP_063242191.1">
    <property type="nucleotide sequence ID" value="NZ_LUKF01000001.1"/>
</dbReference>
<evidence type="ECO:0000256" key="1">
    <source>
        <dbReference type="ARBA" id="ARBA00000085"/>
    </source>
</evidence>
<keyword evidence="4" id="KW-0547">Nucleotide-binding</keyword>
<dbReference type="InterPro" id="IPR036890">
    <property type="entry name" value="HATPase_C_sf"/>
</dbReference>
<dbReference type="PROSITE" id="PS50109">
    <property type="entry name" value="HIS_KIN"/>
    <property type="match status" value="1"/>
</dbReference>
<comment type="caution">
    <text evidence="9">The sequence shown here is derived from an EMBL/GenBank/DDBJ whole genome shotgun (WGS) entry which is preliminary data.</text>
</comment>
<keyword evidence="3" id="KW-0808">Transferase</keyword>
<keyword evidence="7" id="KW-1133">Transmembrane helix</keyword>
<evidence type="ECO:0000256" key="3">
    <source>
        <dbReference type="ARBA" id="ARBA00022679"/>
    </source>
</evidence>
<feature type="transmembrane region" description="Helical" evidence="7">
    <location>
        <begin position="7"/>
        <end position="27"/>
    </location>
</feature>
<dbReference type="Gene3D" id="3.30.565.10">
    <property type="entry name" value="Histidine kinase-like ATPase, C-terminal domain"/>
    <property type="match status" value="1"/>
</dbReference>
<dbReference type="PRINTS" id="PR00344">
    <property type="entry name" value="BCTRLSENSOR"/>
</dbReference>
<dbReference type="PANTHER" id="PTHR44936">
    <property type="entry name" value="SENSOR PROTEIN CREC"/>
    <property type="match status" value="1"/>
</dbReference>
<name>A0A150WVC3_BDEBC</name>
<dbReference type="GO" id="GO:0000155">
    <property type="term" value="F:phosphorelay sensor kinase activity"/>
    <property type="evidence" value="ECO:0007669"/>
    <property type="project" value="InterPro"/>
</dbReference>
<evidence type="ECO:0000256" key="7">
    <source>
        <dbReference type="SAM" id="Phobius"/>
    </source>
</evidence>
<evidence type="ECO:0000259" key="8">
    <source>
        <dbReference type="PROSITE" id="PS50109"/>
    </source>
</evidence>
<dbReference type="InterPro" id="IPR004358">
    <property type="entry name" value="Sig_transdc_His_kin-like_C"/>
</dbReference>
<dbReference type="InterPro" id="IPR003594">
    <property type="entry name" value="HATPase_dom"/>
</dbReference>
<dbReference type="PANTHER" id="PTHR44936:SF10">
    <property type="entry name" value="SENSOR PROTEIN RSTB"/>
    <property type="match status" value="1"/>
</dbReference>
<evidence type="ECO:0000256" key="6">
    <source>
        <dbReference type="ARBA" id="ARBA00022840"/>
    </source>
</evidence>
<evidence type="ECO:0000313" key="9">
    <source>
        <dbReference type="EMBL" id="KYG70399.1"/>
    </source>
</evidence>
<sequence>MPGLIRFRWIAIFCLTLGIIPLIHWNLLQKRDIFYFIAVLALLATFNVLSQGLWPREDQARQKHTLVHLWVDLLAAAGLLFVSGSANNPFVSILCIHSFLGGMLLRQRASYLFGASVLLLLGLLQLETYLDARVTVGSDVSDLGLRFLSQWLLITASWFVSHYFSGLLQKNEMRIRLLQDRQHQADRLKSLGALTAGFSHQLATPMNSLKLRMERGLRKLSGDETAAREELEKAKTSLDECVQVFQHMASVFSRSSQAELHTVEIQKLAEDLLKVWEKENESAVIEKHFMTEPLSCRLQVLAFSNTFFDLLNNALEASPAGSKIYVRLFKKDSWILLEVTDLGEGLSEETLSRLGEPFVTTKVDGNGLGIYSAMMMAQAAGGEFKIFNNTSGRGATAQIRLPIEEA</sequence>
<accession>A0A150WVC3</accession>
<comment type="catalytic activity">
    <reaction evidence="1">
        <text>ATP + protein L-histidine = ADP + protein N-phospho-L-histidine.</text>
        <dbReference type="EC" id="2.7.13.3"/>
    </reaction>
</comment>
<evidence type="ECO:0000256" key="5">
    <source>
        <dbReference type="ARBA" id="ARBA00022777"/>
    </source>
</evidence>
<evidence type="ECO:0000256" key="2">
    <source>
        <dbReference type="ARBA" id="ARBA00012438"/>
    </source>
</evidence>
<dbReference type="SUPFAM" id="SSF47384">
    <property type="entry name" value="Homodimeric domain of signal transducing histidine kinase"/>
    <property type="match status" value="1"/>
</dbReference>
<protein>
    <recommendedName>
        <fullName evidence="2">histidine kinase</fullName>
        <ecNumber evidence="2">2.7.13.3</ecNumber>
    </recommendedName>
</protein>
<dbReference type="GO" id="GO:0005886">
    <property type="term" value="C:plasma membrane"/>
    <property type="evidence" value="ECO:0007669"/>
    <property type="project" value="TreeGrafter"/>
</dbReference>
<feature type="transmembrane region" description="Helical" evidence="7">
    <location>
        <begin position="150"/>
        <end position="168"/>
    </location>
</feature>
<keyword evidence="7" id="KW-0472">Membrane</keyword>
<evidence type="ECO:0000256" key="4">
    <source>
        <dbReference type="ARBA" id="ARBA00022741"/>
    </source>
</evidence>
<dbReference type="GO" id="GO:0005524">
    <property type="term" value="F:ATP binding"/>
    <property type="evidence" value="ECO:0007669"/>
    <property type="project" value="UniProtKB-KW"/>
</dbReference>
<dbReference type="InterPro" id="IPR036097">
    <property type="entry name" value="HisK_dim/P_sf"/>
</dbReference>
<organism evidence="9 10">
    <name type="scientific">Bdellovibrio bacteriovorus</name>
    <dbReference type="NCBI Taxonomy" id="959"/>
    <lineage>
        <taxon>Bacteria</taxon>
        <taxon>Pseudomonadati</taxon>
        <taxon>Bdellovibrionota</taxon>
        <taxon>Bdellovibrionia</taxon>
        <taxon>Bdellovibrionales</taxon>
        <taxon>Pseudobdellovibrionaceae</taxon>
        <taxon>Bdellovibrio</taxon>
    </lineage>
</organism>
<keyword evidence="7" id="KW-0812">Transmembrane</keyword>
<dbReference type="SMART" id="SM00387">
    <property type="entry name" value="HATPase_c"/>
    <property type="match status" value="1"/>
</dbReference>
<feature type="transmembrane region" description="Helical" evidence="7">
    <location>
        <begin position="33"/>
        <end position="54"/>
    </location>
</feature>
<dbReference type="InterPro" id="IPR005467">
    <property type="entry name" value="His_kinase_dom"/>
</dbReference>
<gene>
    <name evidence="9" type="ORF">AZI85_00115</name>
</gene>